<comment type="function">
    <text evidence="8 9">Intramembrane glycolipid transporter that operates in the biosynthetic pathway of dolichol-linked oligosaccharides, the glycan precursors employed in protein asparagine (N)-glycosylation. The sequential addition of sugars to dolichol pyrophosphate produces dolichol-linked oligosaccharides containing fourteen sugars, including two GlcNAcs, nine mannoses and three glucoses. Once assembled, the oligosaccharide is transferred from the lipid to nascent proteins by oligosaccharyltransferases. The assembly of dolichol-linked oligosaccharides begins on the cytosolic side of the endoplasmic reticulum membrane and finishes in its lumen. RFT1 could mediate the translocation of the cytosolically oriented intermediate DolPP-GlcNAc2Man5, produced by ALG11, into the ER lumen where dolichol-linked oligosaccharides assembly continues. However, the intramembrane lipid transporter activity could not be confirmed in vitro.</text>
</comment>
<dbReference type="eggNOG" id="KOG2864">
    <property type="taxonomic scope" value="Eukaryota"/>
</dbReference>
<feature type="transmembrane region" description="Helical" evidence="9">
    <location>
        <begin position="301"/>
        <end position="324"/>
    </location>
</feature>
<reference evidence="11" key="2">
    <citation type="submission" date="2016-11" db="UniProtKB">
        <authorList>
            <consortium name="WormBaseParasite"/>
        </authorList>
    </citation>
    <scope>IDENTIFICATION</scope>
</reference>
<dbReference type="InParanoid" id="A0A1I7VQW1"/>
<feature type="transmembrane region" description="Helical" evidence="9">
    <location>
        <begin position="465"/>
        <end position="484"/>
    </location>
</feature>
<dbReference type="Proteomes" id="UP000095285">
    <property type="component" value="Unassembled WGS sequence"/>
</dbReference>
<comment type="pathway">
    <text evidence="2">Protein modification; protein glycosylation.</text>
</comment>
<dbReference type="WBParaSite" id="EN70_5280">
    <property type="protein sequence ID" value="EN70_5280"/>
    <property type="gene ID" value="EN70_5280"/>
</dbReference>
<feature type="transmembrane region" description="Helical" evidence="9">
    <location>
        <begin position="37"/>
        <end position="56"/>
    </location>
</feature>
<sequence length="504" mass="55935">MDSVVSSFMHNFSGQLLSRMFSFGINMYLLRRVDSNALGLVNVNLMLFYSTAIFLVREPFRKVFLASEVPLSVVITHLWLAPLISPLIVAMLYLCFWLPFSSVPDASLVPSYAVALSMFGLSAWLESFAEPYVILSLRFGMDVQYAFAQGFLVITQRVFVLILIITVPMLPVYAFCCAQVLSSFCYTALCIYLLVSGIRSVASSVGSFSVMSLYPSFPKAFSKESCSILAAFTIHSIFKQVITNAVFDAVDKLGSLVARVIFAPLEHSAYLYFSTCLRRATSAKDRLETDVKKGINAMNSLLHIVILVGTVIFIFAISYSPLAVKIYGGTVLISNAGANILRLYSFYIIVIAVNGITECFAMATMNEEELLSHGWFLFFSSPIQIFLSFLLSYTVGAYGLILANIISMLMRIVYSWRHIRRFSCGQISFLHTLPNFSTILILLFCLVVTSLSLLIFGGIDGVMHNAAHVAVGCSLFIFVINHIYQNDLHVVKFLGDKLLGAHDD</sequence>
<evidence type="ECO:0000313" key="10">
    <source>
        <dbReference type="Proteomes" id="UP000095285"/>
    </source>
</evidence>
<keyword evidence="4 9" id="KW-0812">Transmembrane</keyword>
<dbReference type="InterPro" id="IPR007594">
    <property type="entry name" value="RFT1"/>
</dbReference>
<feature type="transmembrane region" description="Helical" evidence="9">
    <location>
        <begin position="172"/>
        <end position="195"/>
    </location>
</feature>
<dbReference type="STRING" id="7209.A0A1I7VQW1"/>
<protein>
    <recommendedName>
        <fullName evidence="9">Protein RFT1 homolog</fullName>
    </recommendedName>
</protein>
<keyword evidence="6 9" id="KW-1133">Transmembrane helix</keyword>
<evidence type="ECO:0000256" key="4">
    <source>
        <dbReference type="ARBA" id="ARBA00022692"/>
    </source>
</evidence>
<comment type="subcellular location">
    <subcellularLocation>
        <location evidence="1 9">Endoplasmic reticulum membrane</location>
        <topology evidence="1 9">Multi-pass membrane protein</topology>
    </subcellularLocation>
</comment>
<evidence type="ECO:0000256" key="6">
    <source>
        <dbReference type="ARBA" id="ARBA00022989"/>
    </source>
</evidence>
<evidence type="ECO:0000256" key="5">
    <source>
        <dbReference type="ARBA" id="ARBA00022824"/>
    </source>
</evidence>
<name>A0A1I7VQW1_LOALO</name>
<evidence type="ECO:0000256" key="1">
    <source>
        <dbReference type="ARBA" id="ARBA00004477"/>
    </source>
</evidence>
<keyword evidence="10" id="KW-1185">Reference proteome</keyword>
<dbReference type="AlphaFoldDB" id="A0A1I7VQW1"/>
<dbReference type="PANTHER" id="PTHR13117:SF5">
    <property type="entry name" value="PROTEIN RFT1 HOMOLOG"/>
    <property type="match status" value="1"/>
</dbReference>
<feature type="transmembrane region" description="Helical" evidence="9">
    <location>
        <begin position="344"/>
        <end position="363"/>
    </location>
</feature>
<reference evidence="10" key="1">
    <citation type="submission" date="2012-04" db="EMBL/GenBank/DDBJ databases">
        <title>The Genome Sequence of Loa loa.</title>
        <authorList>
            <consortium name="The Broad Institute Genome Sequencing Platform"/>
            <consortium name="Broad Institute Genome Sequencing Center for Infectious Disease"/>
            <person name="Nutman T.B."/>
            <person name="Fink D.L."/>
            <person name="Russ C."/>
            <person name="Young S."/>
            <person name="Zeng Q."/>
            <person name="Gargeya S."/>
            <person name="Alvarado L."/>
            <person name="Berlin A."/>
            <person name="Chapman S.B."/>
            <person name="Chen Z."/>
            <person name="Freedman E."/>
            <person name="Gellesch M."/>
            <person name="Goldberg J."/>
            <person name="Griggs A."/>
            <person name="Gujja S."/>
            <person name="Heilman E.R."/>
            <person name="Heiman D."/>
            <person name="Howarth C."/>
            <person name="Mehta T."/>
            <person name="Neiman D."/>
            <person name="Pearson M."/>
            <person name="Roberts A."/>
            <person name="Saif S."/>
            <person name="Shea T."/>
            <person name="Shenoy N."/>
            <person name="Sisk P."/>
            <person name="Stolte C."/>
            <person name="Sykes S."/>
            <person name="White J."/>
            <person name="Yandava C."/>
            <person name="Haas B."/>
            <person name="Henn M.R."/>
            <person name="Nusbaum C."/>
            <person name="Birren B."/>
        </authorList>
    </citation>
    <scope>NUCLEOTIDE SEQUENCE [LARGE SCALE GENOMIC DNA]</scope>
</reference>
<comment type="caution">
    <text evidence="9">Lacks conserved residue(s) required for the propagation of feature annotation.</text>
</comment>
<dbReference type="GO" id="GO:0005789">
    <property type="term" value="C:endoplasmic reticulum membrane"/>
    <property type="evidence" value="ECO:0007669"/>
    <property type="project" value="UniProtKB-SubCell"/>
</dbReference>
<feature type="transmembrane region" description="Helical" evidence="9">
    <location>
        <begin position="108"/>
        <end position="125"/>
    </location>
</feature>
<feature type="transmembrane region" description="Helical" evidence="9">
    <location>
        <begin position="76"/>
        <end position="96"/>
    </location>
</feature>
<dbReference type="PANTHER" id="PTHR13117">
    <property type="entry name" value="ENDOPLASMIC RETICULUM MULTISPAN TRANSMEMBRANE PROTEIN-RELATED"/>
    <property type="match status" value="1"/>
</dbReference>
<organism evidence="10 11">
    <name type="scientific">Loa loa</name>
    <name type="common">Eye worm</name>
    <name type="synonym">Filaria loa</name>
    <dbReference type="NCBI Taxonomy" id="7209"/>
    <lineage>
        <taxon>Eukaryota</taxon>
        <taxon>Metazoa</taxon>
        <taxon>Ecdysozoa</taxon>
        <taxon>Nematoda</taxon>
        <taxon>Chromadorea</taxon>
        <taxon>Rhabditida</taxon>
        <taxon>Spirurina</taxon>
        <taxon>Spiruromorpha</taxon>
        <taxon>Filarioidea</taxon>
        <taxon>Onchocercidae</taxon>
        <taxon>Loa</taxon>
    </lineage>
</organism>
<dbReference type="Pfam" id="PF04506">
    <property type="entry name" value="Rft-1"/>
    <property type="match status" value="1"/>
</dbReference>
<dbReference type="GO" id="GO:0006488">
    <property type="term" value="P:dolichol-linked oligosaccharide biosynthetic process"/>
    <property type="evidence" value="ECO:0007669"/>
    <property type="project" value="InterPro"/>
</dbReference>
<evidence type="ECO:0000256" key="2">
    <source>
        <dbReference type="ARBA" id="ARBA00004922"/>
    </source>
</evidence>
<proteinExistence type="inferred from homology"/>
<evidence type="ECO:0000256" key="9">
    <source>
        <dbReference type="RuleBase" id="RU365067"/>
    </source>
</evidence>
<feature type="transmembrane region" description="Helical" evidence="9">
    <location>
        <begin position="145"/>
        <end position="165"/>
    </location>
</feature>
<evidence type="ECO:0000256" key="7">
    <source>
        <dbReference type="ARBA" id="ARBA00023136"/>
    </source>
</evidence>
<evidence type="ECO:0000256" key="3">
    <source>
        <dbReference type="ARBA" id="ARBA00010288"/>
    </source>
</evidence>
<dbReference type="FunCoup" id="A0A1I7VQW1">
    <property type="interactions" value="2620"/>
</dbReference>
<keyword evidence="7 9" id="KW-0472">Membrane</keyword>
<evidence type="ECO:0000313" key="11">
    <source>
        <dbReference type="WBParaSite" id="EN70_5280"/>
    </source>
</evidence>
<evidence type="ECO:0000256" key="8">
    <source>
        <dbReference type="ARBA" id="ARBA00045912"/>
    </source>
</evidence>
<feature type="transmembrane region" description="Helical" evidence="9">
    <location>
        <begin position="435"/>
        <end position="459"/>
    </location>
</feature>
<gene>
    <name evidence="11" type="primary">LOAG_16579</name>
</gene>
<comment type="similarity">
    <text evidence="3 9">Belongs to the RFT1 family.</text>
</comment>
<dbReference type="OrthoDB" id="9979195at2759"/>
<accession>A0A1I7VQW1</accession>
<dbReference type="GO" id="GO:0034203">
    <property type="term" value="P:glycolipid translocation"/>
    <property type="evidence" value="ECO:0007669"/>
    <property type="project" value="TreeGrafter"/>
</dbReference>
<keyword evidence="5" id="KW-0256">Endoplasmic reticulum</keyword>